<sequence>MSTLQNALLKEFEDEDINDDFIDKQIDINTSLFNNKEELNEDAEQFKSPVVTMDLVKNEATLDLSESFISTVFTAVQKNLIYNNEIN</sequence>
<dbReference type="EMBL" id="CAJVPM010005783">
    <property type="protein sequence ID" value="CAG8527865.1"/>
    <property type="molecule type" value="Genomic_DNA"/>
</dbReference>
<keyword evidence="2" id="KW-1185">Reference proteome</keyword>
<protein>
    <submittedName>
        <fullName evidence="1">2300_t:CDS:1</fullName>
    </submittedName>
</protein>
<proteinExistence type="predicted"/>
<accession>A0ACA9LIQ9</accession>
<gene>
    <name evidence="1" type="ORF">SCALOS_LOCUS4332</name>
</gene>
<organism evidence="1 2">
    <name type="scientific">Scutellospora calospora</name>
    <dbReference type="NCBI Taxonomy" id="85575"/>
    <lineage>
        <taxon>Eukaryota</taxon>
        <taxon>Fungi</taxon>
        <taxon>Fungi incertae sedis</taxon>
        <taxon>Mucoromycota</taxon>
        <taxon>Glomeromycotina</taxon>
        <taxon>Glomeromycetes</taxon>
        <taxon>Diversisporales</taxon>
        <taxon>Gigasporaceae</taxon>
        <taxon>Scutellospora</taxon>
    </lineage>
</organism>
<dbReference type="Proteomes" id="UP000789860">
    <property type="component" value="Unassembled WGS sequence"/>
</dbReference>
<comment type="caution">
    <text evidence="1">The sequence shown here is derived from an EMBL/GenBank/DDBJ whole genome shotgun (WGS) entry which is preliminary data.</text>
</comment>
<reference evidence="1" key="1">
    <citation type="submission" date="2021-06" db="EMBL/GenBank/DDBJ databases">
        <authorList>
            <person name="Kallberg Y."/>
            <person name="Tangrot J."/>
            <person name="Rosling A."/>
        </authorList>
    </citation>
    <scope>NUCLEOTIDE SEQUENCE</scope>
    <source>
        <strain evidence="1">AU212A</strain>
    </source>
</reference>
<evidence type="ECO:0000313" key="2">
    <source>
        <dbReference type="Proteomes" id="UP000789860"/>
    </source>
</evidence>
<name>A0ACA9LIQ9_9GLOM</name>
<evidence type="ECO:0000313" key="1">
    <source>
        <dbReference type="EMBL" id="CAG8527865.1"/>
    </source>
</evidence>